<dbReference type="InterPro" id="IPR041238">
    <property type="entry name" value="Rap1a"/>
</dbReference>
<feature type="chain" id="PRO_5003697992" description="Rap1a immunity protein domain-containing protein" evidence="1">
    <location>
        <begin position="22"/>
        <end position="118"/>
    </location>
</feature>
<feature type="domain" description="Rap1a immunity protein" evidence="2">
    <location>
        <begin position="28"/>
        <end position="116"/>
    </location>
</feature>
<accession>I4YTA2</accession>
<keyword evidence="1" id="KW-0732">Signal</keyword>
<dbReference type="RefSeq" id="WP_009763244.1">
    <property type="nucleotide sequence ID" value="NZ_CP141048.1"/>
</dbReference>
<evidence type="ECO:0000313" key="4">
    <source>
        <dbReference type="Proteomes" id="UP000003947"/>
    </source>
</evidence>
<evidence type="ECO:0000259" key="2">
    <source>
        <dbReference type="Pfam" id="PF18602"/>
    </source>
</evidence>
<protein>
    <recommendedName>
        <fullName evidence="2">Rap1a immunity protein domain-containing protein</fullName>
    </recommendedName>
</protein>
<dbReference type="Pfam" id="PF18602">
    <property type="entry name" value="Rap1a"/>
    <property type="match status" value="1"/>
</dbReference>
<dbReference type="EMBL" id="JH660645">
    <property type="protein sequence ID" value="EIM27194.1"/>
    <property type="molecule type" value="Genomic_DNA"/>
</dbReference>
<dbReference type="HOGENOM" id="CLU_2070413_0_0_5"/>
<proteinExistence type="predicted"/>
<name>I4YTA2_9HYPH</name>
<dbReference type="AlphaFoldDB" id="I4YTA2"/>
<dbReference type="OrthoDB" id="8229209at2"/>
<dbReference type="Proteomes" id="UP000003947">
    <property type="component" value="Unassembled WGS sequence"/>
</dbReference>
<evidence type="ECO:0000313" key="3">
    <source>
        <dbReference type="EMBL" id="EIM27194.1"/>
    </source>
</evidence>
<reference evidence="3 4" key="1">
    <citation type="submission" date="2012-02" db="EMBL/GenBank/DDBJ databases">
        <title>Improved High-Quality Draft sequence of Microvirga sp. WSM3557.</title>
        <authorList>
            <consortium name="US DOE Joint Genome Institute"/>
            <person name="Lucas S."/>
            <person name="Han J."/>
            <person name="Lapidus A."/>
            <person name="Cheng J.-F."/>
            <person name="Goodwin L."/>
            <person name="Pitluck S."/>
            <person name="Peters L."/>
            <person name="Zhang X."/>
            <person name="Detter J.C."/>
            <person name="Han C."/>
            <person name="Tapia R."/>
            <person name="Land M."/>
            <person name="Hauser L."/>
            <person name="Kyrpides N."/>
            <person name="Ivanova N."/>
            <person name="Pagani I."/>
            <person name="Brau L."/>
            <person name="Yates R."/>
            <person name="O'Hara G."/>
            <person name="Rui T."/>
            <person name="Howieson J."/>
            <person name="Reeve W."/>
            <person name="Woyke T."/>
        </authorList>
    </citation>
    <scope>NUCLEOTIDE SEQUENCE [LARGE SCALE GENOMIC DNA]</scope>
    <source>
        <strain evidence="3 4">WSM3557</strain>
    </source>
</reference>
<gene>
    <name evidence="3" type="ORF">MicloDRAFT_00037500</name>
</gene>
<evidence type="ECO:0000256" key="1">
    <source>
        <dbReference type="SAM" id="SignalP"/>
    </source>
</evidence>
<feature type="signal peptide" evidence="1">
    <location>
        <begin position="1"/>
        <end position="21"/>
    </location>
</feature>
<organism evidence="3 4">
    <name type="scientific">Microvirga lotononidis</name>
    <dbReference type="NCBI Taxonomy" id="864069"/>
    <lineage>
        <taxon>Bacteria</taxon>
        <taxon>Pseudomonadati</taxon>
        <taxon>Pseudomonadota</taxon>
        <taxon>Alphaproteobacteria</taxon>
        <taxon>Hyphomicrobiales</taxon>
        <taxon>Methylobacteriaceae</taxon>
        <taxon>Microvirga</taxon>
    </lineage>
</organism>
<sequence length="118" mass="12721" precursor="true">MKWGLVLAAVGGAFIPSLAVAQDVTSGNGHYIHCKNWMDRSAGGDPFMKGACAGMVNALMLSGPYYPDAGKFCPPSAAPVRQGVRVVVSYMDKHPGEMHENLFILAHKAMREAWPCKE</sequence>
<dbReference type="PATRIC" id="fig|864069.3.peg.4073"/>
<keyword evidence="4" id="KW-1185">Reference proteome</keyword>